<evidence type="ECO:0000313" key="3">
    <source>
        <dbReference type="Proteomes" id="UP000319927"/>
    </source>
</evidence>
<accession>A0A561VH81</accession>
<protein>
    <submittedName>
        <fullName evidence="2">HNH endonuclease</fullName>
    </submittedName>
</protein>
<feature type="region of interest" description="Disordered" evidence="1">
    <location>
        <begin position="51"/>
        <end position="72"/>
    </location>
</feature>
<feature type="region of interest" description="Disordered" evidence="1">
    <location>
        <begin position="217"/>
        <end position="237"/>
    </location>
</feature>
<dbReference type="Proteomes" id="UP000319927">
    <property type="component" value="Unassembled WGS sequence"/>
</dbReference>
<comment type="caution">
    <text evidence="2">The sequence shown here is derived from an EMBL/GenBank/DDBJ whole genome shotgun (WGS) entry which is preliminary data.</text>
</comment>
<dbReference type="RefSeq" id="WP_211364614.1">
    <property type="nucleotide sequence ID" value="NZ_VIXA01000005.1"/>
</dbReference>
<dbReference type="GO" id="GO:0004519">
    <property type="term" value="F:endonuclease activity"/>
    <property type="evidence" value="ECO:0007669"/>
    <property type="project" value="UniProtKB-KW"/>
</dbReference>
<evidence type="ECO:0000313" key="2">
    <source>
        <dbReference type="EMBL" id="TWG10967.1"/>
    </source>
</evidence>
<feature type="compositionally biased region" description="Pro residues" evidence="1">
    <location>
        <begin position="225"/>
        <end position="234"/>
    </location>
</feature>
<dbReference type="SUPFAM" id="SSF46689">
    <property type="entry name" value="Homeodomain-like"/>
    <property type="match status" value="1"/>
</dbReference>
<organism evidence="2 3">
    <name type="scientific">Micromonospora palomenae</name>
    <dbReference type="NCBI Taxonomy" id="1461247"/>
    <lineage>
        <taxon>Bacteria</taxon>
        <taxon>Bacillati</taxon>
        <taxon>Actinomycetota</taxon>
        <taxon>Actinomycetes</taxon>
        <taxon>Micromonosporales</taxon>
        <taxon>Micromonosporaceae</taxon>
        <taxon>Micromonospora</taxon>
    </lineage>
</organism>
<gene>
    <name evidence="2" type="ORF">FHX75_1553</name>
</gene>
<name>A0A561VH81_9ACTN</name>
<reference evidence="2 3" key="1">
    <citation type="submission" date="2019-06" db="EMBL/GenBank/DDBJ databases">
        <title>Sequencing the genomes of 1000 actinobacteria strains.</title>
        <authorList>
            <person name="Klenk H.-P."/>
        </authorList>
    </citation>
    <scope>NUCLEOTIDE SEQUENCE [LARGE SCALE GENOMIC DNA]</scope>
    <source>
        <strain evidence="2 3">DSM 102131</strain>
    </source>
</reference>
<keyword evidence="2" id="KW-0255">Endonuclease</keyword>
<proteinExistence type="predicted"/>
<sequence length="301" mass="32606">MVRYRYTPEALAEAAAAAHSIAGVMRLLGVRISGGSHAHISRQLKRFGIDTSHFTGNAPNKGRRGERRTTSSQLLVRLPQGARRTPGSRLKWALRDIGVPEECEECAIGPTWRGRPLILHVDHIDGDFLDNRPPNLRLLCPNCHSQTATYAGRNRGPATPPTEVPWTPPRLPAPLAPDAVAELIRQVEAGVLRPVDAARSIGCHRNHLPRLRRRLATTGTVTPAPRRPSGPAPRPTHHETVVRYALANPALGPRKLADLIRESSGGECVVSHGTVSNILRRAGLHTVSARRSRLSGSAGVA</sequence>
<keyword evidence="2" id="KW-0378">Hydrolase</keyword>
<feature type="compositionally biased region" description="Pro residues" evidence="1">
    <location>
        <begin position="158"/>
        <end position="169"/>
    </location>
</feature>
<dbReference type="InterPro" id="IPR003615">
    <property type="entry name" value="HNH_nuc"/>
</dbReference>
<keyword evidence="3" id="KW-1185">Reference proteome</keyword>
<dbReference type="InterPro" id="IPR009057">
    <property type="entry name" value="Homeodomain-like_sf"/>
</dbReference>
<evidence type="ECO:0000256" key="1">
    <source>
        <dbReference type="SAM" id="MobiDB-lite"/>
    </source>
</evidence>
<feature type="region of interest" description="Disordered" evidence="1">
    <location>
        <begin position="150"/>
        <end position="169"/>
    </location>
</feature>
<dbReference type="AlphaFoldDB" id="A0A561VH81"/>
<dbReference type="EMBL" id="VIXA01000005">
    <property type="protein sequence ID" value="TWG10967.1"/>
    <property type="molecule type" value="Genomic_DNA"/>
</dbReference>
<keyword evidence="2" id="KW-0540">Nuclease</keyword>
<dbReference type="CDD" id="cd00085">
    <property type="entry name" value="HNHc"/>
    <property type="match status" value="1"/>
</dbReference>